<reference evidence="1 2" key="1">
    <citation type="submission" date="2023-03" db="EMBL/GenBank/DDBJ databases">
        <title>Roseibium porphyridii sp. nov. and Roseibium rhodosorbium sp. nov. isolated from marine algae, Porphyridium cruentum and Rhodosorus marinus, respectively.</title>
        <authorList>
            <person name="Lee M.W."/>
            <person name="Choi B.J."/>
            <person name="Lee J.K."/>
            <person name="Choi D.G."/>
            <person name="Baek J.H."/>
            <person name="Bayburt H."/>
            <person name="Kim J.M."/>
            <person name="Han D.M."/>
            <person name="Kim K.H."/>
            <person name="Jeon C.O."/>
        </authorList>
    </citation>
    <scope>NUCLEOTIDE SEQUENCE [LARGE SCALE GENOMIC DNA]</scope>
    <source>
        <strain evidence="1 2">KMA01</strain>
    </source>
</reference>
<organism evidence="1 2">
    <name type="scientific">Roseibium porphyridii</name>
    <dbReference type="NCBI Taxonomy" id="2866279"/>
    <lineage>
        <taxon>Bacteria</taxon>
        <taxon>Pseudomonadati</taxon>
        <taxon>Pseudomonadota</taxon>
        <taxon>Alphaproteobacteria</taxon>
        <taxon>Hyphomicrobiales</taxon>
        <taxon>Stappiaceae</taxon>
        <taxon>Roseibium</taxon>
    </lineage>
</organism>
<evidence type="ECO:0008006" key="3">
    <source>
        <dbReference type="Google" id="ProtNLM"/>
    </source>
</evidence>
<dbReference type="Proteomes" id="UP001209803">
    <property type="component" value="Chromosome"/>
</dbReference>
<evidence type="ECO:0000313" key="2">
    <source>
        <dbReference type="Proteomes" id="UP001209803"/>
    </source>
</evidence>
<protein>
    <recommendedName>
        <fullName evidence="3">CENP-V/GFA domain-containing protein</fullName>
    </recommendedName>
</protein>
<proteinExistence type="predicted"/>
<name>A0ABY8EX60_9HYPH</name>
<dbReference type="Gene3D" id="2.170.150.70">
    <property type="match status" value="1"/>
</dbReference>
<accession>A0ABY8EX60</accession>
<sequence length="75" mass="8701">MADLLQYRWGTRTAVDYFCPICGVLPFRRPSQLTLEERTAGLDPFDGWSINLRCIDEIDLDALPKRRIFGSRLQI</sequence>
<dbReference type="EMBL" id="CP120863">
    <property type="protein sequence ID" value="WFE87607.1"/>
    <property type="molecule type" value="Genomic_DNA"/>
</dbReference>
<keyword evidence="2" id="KW-1185">Reference proteome</keyword>
<dbReference type="RefSeq" id="WP_265681648.1">
    <property type="nucleotide sequence ID" value="NZ_CP120863.1"/>
</dbReference>
<gene>
    <name evidence="1" type="ORF">K1718_15695</name>
</gene>
<evidence type="ECO:0000313" key="1">
    <source>
        <dbReference type="EMBL" id="WFE87607.1"/>
    </source>
</evidence>